<dbReference type="Proteomes" id="UP000281118">
    <property type="component" value="Unassembled WGS sequence"/>
</dbReference>
<dbReference type="EMBL" id="RXFT01000019">
    <property type="protein sequence ID" value="RUR71250.1"/>
    <property type="molecule type" value="Genomic_DNA"/>
</dbReference>
<organism evidence="2 3">
    <name type="scientific">Variovorax guangxiensis</name>
    <dbReference type="NCBI Taxonomy" id="1775474"/>
    <lineage>
        <taxon>Bacteria</taxon>
        <taxon>Pseudomonadati</taxon>
        <taxon>Pseudomonadota</taxon>
        <taxon>Betaproteobacteria</taxon>
        <taxon>Burkholderiales</taxon>
        <taxon>Comamonadaceae</taxon>
        <taxon>Variovorax</taxon>
    </lineage>
</organism>
<dbReference type="AlphaFoldDB" id="A0A3S0ZIY5"/>
<evidence type="ECO:0000313" key="3">
    <source>
        <dbReference type="Proteomes" id="UP000281118"/>
    </source>
</evidence>
<evidence type="ECO:0000256" key="1">
    <source>
        <dbReference type="SAM" id="Phobius"/>
    </source>
</evidence>
<evidence type="ECO:0000313" key="2">
    <source>
        <dbReference type="EMBL" id="RUR71250.1"/>
    </source>
</evidence>
<reference evidence="2 3" key="1">
    <citation type="submission" date="2018-12" db="EMBL/GenBank/DDBJ databases">
        <title>The genome sequences of Variovorax guangxiensis DSM 27352.</title>
        <authorList>
            <person name="Gao J."/>
            <person name="Sun J."/>
        </authorList>
    </citation>
    <scope>NUCLEOTIDE SEQUENCE [LARGE SCALE GENOMIC DNA]</scope>
    <source>
        <strain evidence="2 3">DSM 27352</strain>
    </source>
</reference>
<keyword evidence="1" id="KW-0812">Transmembrane</keyword>
<keyword evidence="1" id="KW-0472">Membrane</keyword>
<proteinExistence type="predicted"/>
<sequence length="247" mass="25870">MKMVMRHRIQGFTIVGLMVGLLISLLVVLSMLFVYRGVLNSVFGTKEQPGLVPSAQQDGQLASGLLSAQLALQSAGFGVPGAAFGKEIVFLQNASFDAKTQRLSGTVQPIAVTDTSGNAIAFEMDPALSGDAATRECMALWSDAGDGHGLYLLRAAAPCSPIGSNFNSLTWKAFPLVADRSQPSSIAFNARNSVDCWPFGSVSKSITGIDPATAPLQLSITYRNSTLGKGVAGSPTTLILCLTNIQS</sequence>
<accession>A0A3S0ZIY5</accession>
<feature type="transmembrane region" description="Helical" evidence="1">
    <location>
        <begin position="12"/>
        <end position="35"/>
    </location>
</feature>
<protein>
    <submittedName>
        <fullName evidence="2">Uncharacterized protein</fullName>
    </submittedName>
</protein>
<dbReference type="RefSeq" id="WP_126025333.1">
    <property type="nucleotide sequence ID" value="NZ_RXFT01000019.1"/>
</dbReference>
<gene>
    <name evidence="2" type="ORF">EJP67_29820</name>
</gene>
<name>A0A3S0ZIY5_9BURK</name>
<keyword evidence="1" id="KW-1133">Transmembrane helix</keyword>
<comment type="caution">
    <text evidence="2">The sequence shown here is derived from an EMBL/GenBank/DDBJ whole genome shotgun (WGS) entry which is preliminary data.</text>
</comment>